<evidence type="ECO:0000256" key="12">
    <source>
        <dbReference type="ARBA" id="ARBA00052914"/>
    </source>
</evidence>
<keyword evidence="6" id="KW-0746">Sphingolipid metabolism</keyword>
<dbReference type="InterPro" id="IPR017438">
    <property type="entry name" value="ATP-NAD_kinase_N"/>
</dbReference>
<dbReference type="STRING" id="1071381.G8BYD4"/>
<evidence type="ECO:0000256" key="6">
    <source>
        <dbReference type="ARBA" id="ARBA00022919"/>
    </source>
</evidence>
<dbReference type="Pfam" id="PF00781">
    <property type="entry name" value="DAGK_cat"/>
    <property type="match status" value="1"/>
</dbReference>
<keyword evidence="8" id="KW-0449">Lipoprotein</keyword>
<sequence>MAGSRLDSYRRQNVTTIGLISEDGIVLKSQEHARTTDATTCSAICSPCISLCNAGNTGSSHYLDEPPYFGSLRHVSGNAIIPYGRIINVTQAAGNPLDPFIDSVNQTISEEEQQTLIHSSGSISITYIAQKNGIFVPETIPVRIDESIPTPTAAAAGGASTFLDTEEEDCTPTSSSNSQQDKTPLINAILKRSYQNAKMYRRILVIVNPHGGKGNAKKIYLSKCEPILKASTATVDIAYTKYAGHAIDIAREVDLSKYDTIACASGDGIPYEVINGLNQRSDRVDAFNKLAVTQIPCGSGNAMSVSCHWTTDPSLATLCVLKGNEARIDLMACSQISYADISPKLSFLSQTYGVIAESDINTEFIRWMGPSRFDIGVAFNVFQRKKYPCEIYVKYAAEDKESVRVHFEQNKDSTALVFEETTCQLSSSSTSLQTKANSIPKTLTDEDFELKYPLNKGVPTDWIKIDEDFTNNIGIFYTGKMPYIAPATNFFPAALPSDGAIDLIMTDARTPVSKTASILLSLDKGAHVLDENVVHTKILAYKIIPKLNGSLFSVDGEKFPLEPLQVEVMPQLCKTILRNGRFVDSKFLS</sequence>
<dbReference type="PANTHER" id="PTHR12358:SF31">
    <property type="entry name" value="ACYLGLYCEROL KINASE, MITOCHONDRIAL"/>
    <property type="match status" value="1"/>
</dbReference>
<dbReference type="eggNOG" id="KOG1116">
    <property type="taxonomic scope" value="Eukaryota"/>
</dbReference>
<dbReference type="KEGG" id="tpf:TPHA_0J00530"/>
<dbReference type="GO" id="GO:0019722">
    <property type="term" value="P:calcium-mediated signaling"/>
    <property type="evidence" value="ECO:0007669"/>
    <property type="project" value="EnsemblFungi"/>
</dbReference>
<keyword evidence="5" id="KW-0067">ATP-binding</keyword>
<keyword evidence="4" id="KW-0418">Kinase</keyword>
<organism evidence="14 15">
    <name type="scientific">Tetrapisispora phaffii (strain ATCC 24235 / CBS 4417 / NBRC 1672 / NRRL Y-8282 / UCD 70-5)</name>
    <name type="common">Yeast</name>
    <name type="synonym">Fabospora phaffii</name>
    <dbReference type="NCBI Taxonomy" id="1071381"/>
    <lineage>
        <taxon>Eukaryota</taxon>
        <taxon>Fungi</taxon>
        <taxon>Dikarya</taxon>
        <taxon>Ascomycota</taxon>
        <taxon>Saccharomycotina</taxon>
        <taxon>Saccharomycetes</taxon>
        <taxon>Saccharomycetales</taxon>
        <taxon>Saccharomycetaceae</taxon>
        <taxon>Tetrapisispora</taxon>
    </lineage>
</organism>
<dbReference type="EC" id="2.7.1.91" evidence="10"/>
<dbReference type="GO" id="GO:0005886">
    <property type="term" value="C:plasma membrane"/>
    <property type="evidence" value="ECO:0007669"/>
    <property type="project" value="EnsemblFungi"/>
</dbReference>
<evidence type="ECO:0000256" key="10">
    <source>
        <dbReference type="ARBA" id="ARBA00044037"/>
    </source>
</evidence>
<evidence type="ECO:0000256" key="4">
    <source>
        <dbReference type="ARBA" id="ARBA00022777"/>
    </source>
</evidence>
<dbReference type="GO" id="GO:0032541">
    <property type="term" value="C:cortical endoplasmic reticulum"/>
    <property type="evidence" value="ECO:0007669"/>
    <property type="project" value="EnsemblFungi"/>
</dbReference>
<dbReference type="FunFam" id="3.40.50.10330:FF:000005">
    <property type="entry name" value="Sphingosine kinase 2"/>
    <property type="match status" value="1"/>
</dbReference>
<keyword evidence="6" id="KW-0443">Lipid metabolism</keyword>
<dbReference type="SUPFAM" id="SSF111331">
    <property type="entry name" value="NAD kinase/diacylglycerol kinase-like"/>
    <property type="match status" value="1"/>
</dbReference>
<dbReference type="GO" id="GO:0046512">
    <property type="term" value="P:sphingosine biosynthetic process"/>
    <property type="evidence" value="ECO:0007669"/>
    <property type="project" value="TreeGrafter"/>
</dbReference>
<evidence type="ECO:0000256" key="9">
    <source>
        <dbReference type="ARBA" id="ARBA00043822"/>
    </source>
</evidence>
<evidence type="ECO:0000256" key="5">
    <source>
        <dbReference type="ARBA" id="ARBA00022840"/>
    </source>
</evidence>
<dbReference type="PANTHER" id="PTHR12358">
    <property type="entry name" value="SPHINGOSINE KINASE"/>
    <property type="match status" value="1"/>
</dbReference>
<dbReference type="PROSITE" id="PS50146">
    <property type="entry name" value="DAGK"/>
    <property type="match status" value="1"/>
</dbReference>
<dbReference type="EMBL" id="HE612865">
    <property type="protein sequence ID" value="CCE64876.1"/>
    <property type="molecule type" value="Genomic_DNA"/>
</dbReference>
<dbReference type="GO" id="GO:0008481">
    <property type="term" value="F:sphingosine kinase activity"/>
    <property type="evidence" value="ECO:0007669"/>
    <property type="project" value="UniProtKB-EC"/>
</dbReference>
<keyword evidence="3" id="KW-0547">Nucleotide-binding</keyword>
<comment type="subcellular location">
    <subcellularLocation>
        <location evidence="1">Endomembrane system</location>
    </subcellularLocation>
</comment>
<dbReference type="InterPro" id="IPR016064">
    <property type="entry name" value="NAD/diacylglycerol_kinase_sf"/>
</dbReference>
<keyword evidence="15" id="KW-1185">Reference proteome</keyword>
<comment type="catalytic activity">
    <reaction evidence="12">
        <text>sphinganine + ATP = sphinganine 1-phosphate + ADP + H(+)</text>
        <dbReference type="Rhea" id="RHEA:15465"/>
        <dbReference type="ChEBI" id="CHEBI:15378"/>
        <dbReference type="ChEBI" id="CHEBI:30616"/>
        <dbReference type="ChEBI" id="CHEBI:57817"/>
        <dbReference type="ChEBI" id="CHEBI:57939"/>
        <dbReference type="ChEBI" id="CHEBI:456216"/>
        <dbReference type="EC" id="2.7.1.91"/>
    </reaction>
    <physiologicalReaction direction="left-to-right" evidence="12">
        <dbReference type="Rhea" id="RHEA:15466"/>
    </physiologicalReaction>
</comment>
<evidence type="ECO:0000256" key="2">
    <source>
        <dbReference type="ARBA" id="ARBA00022679"/>
    </source>
</evidence>
<evidence type="ECO:0000256" key="1">
    <source>
        <dbReference type="ARBA" id="ARBA00004308"/>
    </source>
</evidence>
<evidence type="ECO:0000256" key="7">
    <source>
        <dbReference type="ARBA" id="ARBA00023136"/>
    </source>
</evidence>
<evidence type="ECO:0000259" key="13">
    <source>
        <dbReference type="PROSITE" id="PS50146"/>
    </source>
</evidence>
<dbReference type="GeneID" id="11532989"/>
<dbReference type="SMART" id="SM00046">
    <property type="entry name" value="DAGKc"/>
    <property type="match status" value="1"/>
</dbReference>
<dbReference type="Gene3D" id="3.40.50.10330">
    <property type="entry name" value="Probable inorganic polyphosphate/atp-NAD kinase, domain 1"/>
    <property type="match status" value="1"/>
</dbReference>
<reference evidence="14 15" key="1">
    <citation type="journal article" date="2011" name="Proc. Natl. Acad. Sci. U.S.A.">
        <title>Evolutionary erosion of yeast sex chromosomes by mating-type switching accidents.</title>
        <authorList>
            <person name="Gordon J.L."/>
            <person name="Armisen D."/>
            <person name="Proux-Wera E."/>
            <person name="Oheigeartaigh S.S."/>
            <person name="Byrne K.P."/>
            <person name="Wolfe K.H."/>
        </authorList>
    </citation>
    <scope>NUCLEOTIDE SEQUENCE [LARGE SCALE GENOMIC DNA]</scope>
    <source>
        <strain evidence="15">ATCC 24235 / CBS 4417 / NBRC 1672 / NRRL Y-8282 / UCD 70-5</strain>
    </source>
</reference>
<gene>
    <name evidence="14" type="primary">TPHA0J00530</name>
    <name evidence="14" type="ordered locus">TPHA_0J00530</name>
</gene>
<dbReference type="InterPro" id="IPR050187">
    <property type="entry name" value="Lipid_Phosphate_FormReg"/>
</dbReference>
<evidence type="ECO:0000256" key="11">
    <source>
        <dbReference type="ARBA" id="ARBA00052341"/>
    </source>
</evidence>
<dbReference type="GO" id="GO:0005794">
    <property type="term" value="C:Golgi apparatus"/>
    <property type="evidence" value="ECO:0007669"/>
    <property type="project" value="EnsemblFungi"/>
</dbReference>
<evidence type="ECO:0000313" key="15">
    <source>
        <dbReference type="Proteomes" id="UP000005666"/>
    </source>
</evidence>
<keyword evidence="7" id="KW-0472">Membrane</keyword>
<name>G8BYD4_TETPH</name>
<dbReference type="InterPro" id="IPR001206">
    <property type="entry name" value="Diacylglycerol_kinase_cat_dom"/>
</dbReference>
<comment type="catalytic activity">
    <reaction evidence="11">
        <text>(4R)-hydroxysphinganine + ATP = (4R)-hydroxysphinganine 1-phosphate + ADP + H(+)</text>
        <dbReference type="Rhea" id="RHEA:33563"/>
        <dbReference type="ChEBI" id="CHEBI:15378"/>
        <dbReference type="ChEBI" id="CHEBI:30616"/>
        <dbReference type="ChEBI" id="CHEBI:64124"/>
        <dbReference type="ChEBI" id="CHEBI:64795"/>
        <dbReference type="ChEBI" id="CHEBI:456216"/>
        <dbReference type="EC" id="2.7.1.91"/>
    </reaction>
    <physiologicalReaction direction="left-to-right" evidence="11">
        <dbReference type="Rhea" id="RHEA:33564"/>
    </physiologicalReaction>
</comment>
<dbReference type="Gene3D" id="2.60.200.40">
    <property type="match status" value="1"/>
</dbReference>
<evidence type="ECO:0000256" key="3">
    <source>
        <dbReference type="ARBA" id="ARBA00022741"/>
    </source>
</evidence>
<keyword evidence="8" id="KW-0564">Palmitate</keyword>
<dbReference type="OrthoDB" id="3853857at2759"/>
<evidence type="ECO:0000256" key="8">
    <source>
        <dbReference type="ARBA" id="ARBA00023139"/>
    </source>
</evidence>
<dbReference type="HOGENOM" id="CLU_013399_0_2_1"/>
<keyword evidence="2" id="KW-0808">Transferase</keyword>
<protein>
    <recommendedName>
        <fullName evidence="10">sphingosine kinase</fullName>
        <ecNumber evidence="10">2.7.1.91</ecNumber>
    </recommendedName>
</protein>
<dbReference type="GO" id="GO:0005524">
    <property type="term" value="F:ATP binding"/>
    <property type="evidence" value="ECO:0007669"/>
    <property type="project" value="UniProtKB-KW"/>
</dbReference>
<accession>G8BYD4</accession>
<evidence type="ECO:0000313" key="14">
    <source>
        <dbReference type="EMBL" id="CCE64876.1"/>
    </source>
</evidence>
<proteinExistence type="predicted"/>
<dbReference type="RefSeq" id="XP_003687310.1">
    <property type="nucleotide sequence ID" value="XM_003687262.1"/>
</dbReference>
<dbReference type="AlphaFoldDB" id="G8BYD4"/>
<dbReference type="Proteomes" id="UP000005666">
    <property type="component" value="Chromosome 10"/>
</dbReference>
<feature type="domain" description="DAGKc" evidence="13">
    <location>
        <begin position="198"/>
        <end position="337"/>
    </location>
</feature>
<comment type="catalytic activity">
    <reaction evidence="9">
        <text>a sphingoid base + ATP = a sphingoid 1-phosphate + ADP + H(+)</text>
        <dbReference type="Rhea" id="RHEA:51496"/>
        <dbReference type="ChEBI" id="CHEBI:15378"/>
        <dbReference type="ChEBI" id="CHEBI:30616"/>
        <dbReference type="ChEBI" id="CHEBI:76941"/>
        <dbReference type="ChEBI" id="CHEBI:84410"/>
        <dbReference type="ChEBI" id="CHEBI:456216"/>
        <dbReference type="EC" id="2.7.1.91"/>
    </reaction>
</comment>
<dbReference type="OMA" id="TTHRMHG"/>